<keyword evidence="3" id="KW-1185">Reference proteome</keyword>
<protein>
    <submittedName>
        <fullName evidence="2">DUF1800 domain-containing protein</fullName>
    </submittedName>
</protein>
<dbReference type="Pfam" id="PF08811">
    <property type="entry name" value="DUF1800"/>
    <property type="match status" value="1"/>
</dbReference>
<dbReference type="OrthoDB" id="9772295at2"/>
<proteinExistence type="predicted"/>
<feature type="chain" id="PRO_5017393228" evidence="1">
    <location>
        <begin position="24"/>
        <end position="540"/>
    </location>
</feature>
<evidence type="ECO:0000313" key="2">
    <source>
        <dbReference type="EMBL" id="RKH06082.1"/>
    </source>
</evidence>
<gene>
    <name evidence="2" type="ORF">D7X32_06260</name>
</gene>
<evidence type="ECO:0000313" key="3">
    <source>
        <dbReference type="Proteomes" id="UP000268313"/>
    </source>
</evidence>
<dbReference type="RefSeq" id="WP_120601580.1">
    <property type="nucleotide sequence ID" value="NZ_RAWE01000013.1"/>
</dbReference>
<keyword evidence="1" id="KW-0732">Signal</keyword>
<reference evidence="3" key="1">
    <citation type="submission" date="2018-09" db="EMBL/GenBank/DDBJ databases">
        <authorList>
            <person name="Livingstone P.G."/>
            <person name="Whitworth D.E."/>
        </authorList>
    </citation>
    <scope>NUCLEOTIDE SEQUENCE [LARGE SCALE GENOMIC DNA]</scope>
    <source>
        <strain evidence="3">CA043D</strain>
    </source>
</reference>
<sequence length="540" mass="59243">MRALPVWPLVAVCLSCASRSQVAAPEAPATPFDEARAVHVLQRLAYGPSARDLAEVKRLGVDGWVNAQLQPASAEALLPGLKSKLQAFPTLGLSMGQLVEEYPRPPQEMPPEEKRERGPARVVFERSSARVLRAVESPRQLEEVLVDFWFNHFNVSEDKGVVRWLATSYERDAIRPHVFGTFRELLGATAHHPAMLFYLDNWRSTREGLSQEELRHPRRFKRQAAMMEDAEDDEEAKPKLGLNENYARELLELHTLGVDGGYTQDDVREVARCFTGWSIRQPRKDPGFVFRKVAHDADAKGVLGKAIPAGGGEKDGEQVLDLLASHPATARHVARKLAQRFVADEPPPELVDRVAKVFLDSKGDLRAVYRALFQSPEFQSPQARAAKVKTPFEYVVSALRATNAQVEVTPRLLRHLALMGEPLYKAPAPTGFPEVAGPWVNSGALVARLNFGLDLVGGRLPGARVSLDAFAPKQAPSAVEWVDGLGQALLGAKPSEETRATILAALAEKREAASAVDEAPPVDVPLIAGLLLGSPEFQKQ</sequence>
<evidence type="ECO:0000256" key="1">
    <source>
        <dbReference type="SAM" id="SignalP"/>
    </source>
</evidence>
<accession>A0A3A8KUK8</accession>
<name>A0A3A8KUK8_9BACT</name>
<feature type="signal peptide" evidence="1">
    <location>
        <begin position="1"/>
        <end position="23"/>
    </location>
</feature>
<dbReference type="InterPro" id="IPR014917">
    <property type="entry name" value="DUF1800"/>
</dbReference>
<dbReference type="AlphaFoldDB" id="A0A3A8KUK8"/>
<dbReference type="EMBL" id="RAWE01000013">
    <property type="protein sequence ID" value="RKH06082.1"/>
    <property type="molecule type" value="Genomic_DNA"/>
</dbReference>
<organism evidence="2 3">
    <name type="scientific">Corallococcus carmarthensis</name>
    <dbReference type="NCBI Taxonomy" id="2316728"/>
    <lineage>
        <taxon>Bacteria</taxon>
        <taxon>Pseudomonadati</taxon>
        <taxon>Myxococcota</taxon>
        <taxon>Myxococcia</taxon>
        <taxon>Myxococcales</taxon>
        <taxon>Cystobacterineae</taxon>
        <taxon>Myxococcaceae</taxon>
        <taxon>Corallococcus</taxon>
    </lineage>
</organism>
<comment type="caution">
    <text evidence="2">The sequence shown here is derived from an EMBL/GenBank/DDBJ whole genome shotgun (WGS) entry which is preliminary data.</text>
</comment>
<dbReference type="Proteomes" id="UP000268313">
    <property type="component" value="Unassembled WGS sequence"/>
</dbReference>